<dbReference type="Proteomes" id="UP000290289">
    <property type="component" value="Chromosome 14"/>
</dbReference>
<dbReference type="EMBL" id="RDQH01000340">
    <property type="protein sequence ID" value="RXH77701.1"/>
    <property type="molecule type" value="Genomic_DNA"/>
</dbReference>
<name>A0A498I862_MALDO</name>
<gene>
    <name evidence="1" type="ORF">DVH24_039672</name>
</gene>
<organism evidence="1 2">
    <name type="scientific">Malus domestica</name>
    <name type="common">Apple</name>
    <name type="synonym">Pyrus malus</name>
    <dbReference type="NCBI Taxonomy" id="3750"/>
    <lineage>
        <taxon>Eukaryota</taxon>
        <taxon>Viridiplantae</taxon>
        <taxon>Streptophyta</taxon>
        <taxon>Embryophyta</taxon>
        <taxon>Tracheophyta</taxon>
        <taxon>Spermatophyta</taxon>
        <taxon>Magnoliopsida</taxon>
        <taxon>eudicotyledons</taxon>
        <taxon>Gunneridae</taxon>
        <taxon>Pentapetalae</taxon>
        <taxon>rosids</taxon>
        <taxon>fabids</taxon>
        <taxon>Rosales</taxon>
        <taxon>Rosaceae</taxon>
        <taxon>Amygdaloideae</taxon>
        <taxon>Maleae</taxon>
        <taxon>Malus</taxon>
    </lineage>
</organism>
<evidence type="ECO:0000313" key="1">
    <source>
        <dbReference type="EMBL" id="RXH77701.1"/>
    </source>
</evidence>
<reference evidence="1 2" key="1">
    <citation type="submission" date="2018-10" db="EMBL/GenBank/DDBJ databases">
        <title>A high-quality apple genome assembly.</title>
        <authorList>
            <person name="Hu J."/>
        </authorList>
    </citation>
    <scope>NUCLEOTIDE SEQUENCE [LARGE SCALE GENOMIC DNA]</scope>
    <source>
        <strain evidence="2">cv. HFTH1</strain>
        <tissue evidence="1">Young leaf</tissue>
    </source>
</reference>
<accession>A0A498I862</accession>
<proteinExistence type="predicted"/>
<keyword evidence="2" id="KW-1185">Reference proteome</keyword>
<dbReference type="AlphaFoldDB" id="A0A498I862"/>
<protein>
    <submittedName>
        <fullName evidence="1">Uncharacterized protein</fullName>
    </submittedName>
</protein>
<evidence type="ECO:0000313" key="2">
    <source>
        <dbReference type="Proteomes" id="UP000290289"/>
    </source>
</evidence>
<comment type="caution">
    <text evidence="1">The sequence shown here is derived from an EMBL/GenBank/DDBJ whole genome shotgun (WGS) entry which is preliminary data.</text>
</comment>
<sequence length="138" mass="15886">MRASPDNISEAWGPRCRRPNVTVGGHIAFSLTHDPITGNEMLLREMWSLIHTNYLEKIGGKIIKESMSGHWRILSQSFSLWRDALAKTSSNLQSGENLVDQHEAFWELNGFGFHRNSEVKRVWARAFLGWVTHWEVLV</sequence>